<dbReference type="OrthoDB" id="6270329at2759"/>
<sequence length="156" mass="17452">MSAAPKKVVHVTFNRNYVPTWAFDHIKYFNGGQASPTFYRRMSSQEEREIPDVVYLRKVSHRMIAQGGDGKEQGNGMANFDCNVCLDVAKEPVVPSCGHLFWLAVFISVVAYSPRDHRECLVCKGEVIEPDITPIYGRGNSKKESGKRGKEVDSGL</sequence>
<keyword evidence="5" id="KW-0863">Zinc-finger</keyword>
<proteinExistence type="predicted"/>
<comment type="caution">
    <text evidence="7">The sequence shown here is derived from an EMBL/GenBank/DDBJ whole genome shotgun (WGS) entry which is preliminary data.</text>
</comment>
<keyword evidence="4 5" id="KW-0833">Ubl conjugation pathway</keyword>
<keyword evidence="5" id="KW-0862">Zinc</keyword>
<protein>
    <recommendedName>
        <fullName evidence="5">E3 ubiquitin-protein ligase RMA</fullName>
        <ecNumber evidence="5">2.3.2.27</ecNumber>
    </recommendedName>
    <alternativeName>
        <fullName evidence="5">Protein RING membrane-anchor</fullName>
    </alternativeName>
    <alternativeName>
        <fullName evidence="5">RING-type E3 ubiquitin transferase RMA</fullName>
    </alternativeName>
</protein>
<organism evidence="7 8">
    <name type="scientific">Coptis chinensis</name>
    <dbReference type="NCBI Taxonomy" id="261450"/>
    <lineage>
        <taxon>Eukaryota</taxon>
        <taxon>Viridiplantae</taxon>
        <taxon>Streptophyta</taxon>
        <taxon>Embryophyta</taxon>
        <taxon>Tracheophyta</taxon>
        <taxon>Spermatophyta</taxon>
        <taxon>Magnoliopsida</taxon>
        <taxon>Ranunculales</taxon>
        <taxon>Ranunculaceae</taxon>
        <taxon>Coptidoideae</taxon>
        <taxon>Coptis</taxon>
    </lineage>
</organism>
<evidence type="ECO:0000313" key="7">
    <source>
        <dbReference type="EMBL" id="KAF9602876.1"/>
    </source>
</evidence>
<dbReference type="InterPro" id="IPR045103">
    <property type="entry name" value="RNF5/RNF185-like"/>
</dbReference>
<dbReference type="InterPro" id="IPR013083">
    <property type="entry name" value="Znf_RING/FYVE/PHD"/>
</dbReference>
<comment type="function">
    <text evidence="5">E3 ubiquitin-protein ligase.</text>
</comment>
<dbReference type="AlphaFoldDB" id="A0A835LXB0"/>
<evidence type="ECO:0000256" key="1">
    <source>
        <dbReference type="ARBA" id="ARBA00000900"/>
    </source>
</evidence>
<evidence type="ECO:0000256" key="5">
    <source>
        <dbReference type="RuleBase" id="RU369090"/>
    </source>
</evidence>
<name>A0A835LXB0_9MAGN</name>
<feature type="compositionally biased region" description="Basic and acidic residues" evidence="6">
    <location>
        <begin position="141"/>
        <end position="156"/>
    </location>
</feature>
<reference evidence="7 8" key="1">
    <citation type="submission" date="2020-10" db="EMBL/GenBank/DDBJ databases">
        <title>The Coptis chinensis genome and diversification of protoberbering-type alkaloids.</title>
        <authorList>
            <person name="Wang B."/>
            <person name="Shu S."/>
            <person name="Song C."/>
            <person name="Liu Y."/>
        </authorList>
    </citation>
    <scope>NUCLEOTIDE SEQUENCE [LARGE SCALE GENOMIC DNA]</scope>
    <source>
        <strain evidence="7">HL-2020</strain>
        <tissue evidence="7">Leaf</tissue>
    </source>
</reference>
<dbReference type="PANTHER" id="PTHR12313">
    <property type="entry name" value="E3 UBIQUITIN-PROTEIN LIGASE RNF5-RELATED"/>
    <property type="match status" value="1"/>
</dbReference>
<comment type="catalytic activity">
    <reaction evidence="1 5">
        <text>S-ubiquitinyl-[E2 ubiquitin-conjugating enzyme]-L-cysteine + [acceptor protein]-L-lysine = [E2 ubiquitin-conjugating enzyme]-L-cysteine + N(6)-ubiquitinyl-[acceptor protein]-L-lysine.</text>
        <dbReference type="EC" id="2.3.2.27"/>
    </reaction>
</comment>
<evidence type="ECO:0000313" key="8">
    <source>
        <dbReference type="Proteomes" id="UP000631114"/>
    </source>
</evidence>
<dbReference type="EMBL" id="JADFTS010000006">
    <property type="protein sequence ID" value="KAF9602876.1"/>
    <property type="molecule type" value="Genomic_DNA"/>
</dbReference>
<dbReference type="UniPathway" id="UPA00143"/>
<evidence type="ECO:0000256" key="3">
    <source>
        <dbReference type="ARBA" id="ARBA00022679"/>
    </source>
</evidence>
<comment type="subcellular location">
    <subcellularLocation>
        <location evidence="5">Endoplasmic reticulum membrane</location>
        <topology evidence="5">Single-pass type IV membrane protein</topology>
    </subcellularLocation>
</comment>
<dbReference type="Proteomes" id="UP000631114">
    <property type="component" value="Unassembled WGS sequence"/>
</dbReference>
<dbReference type="GO" id="GO:0061630">
    <property type="term" value="F:ubiquitin protein ligase activity"/>
    <property type="evidence" value="ECO:0007669"/>
    <property type="project" value="UniProtKB-UniRule"/>
</dbReference>
<dbReference type="SUPFAM" id="SSF57850">
    <property type="entry name" value="RING/U-box"/>
    <property type="match status" value="1"/>
</dbReference>
<evidence type="ECO:0000256" key="4">
    <source>
        <dbReference type="ARBA" id="ARBA00022786"/>
    </source>
</evidence>
<gene>
    <name evidence="7" type="ORF">IFM89_031822</name>
</gene>
<dbReference type="GO" id="GO:0006511">
    <property type="term" value="P:ubiquitin-dependent protein catabolic process"/>
    <property type="evidence" value="ECO:0007669"/>
    <property type="project" value="UniProtKB-UniRule"/>
</dbReference>
<dbReference type="EC" id="2.3.2.27" evidence="5"/>
<dbReference type="GO" id="GO:0016567">
    <property type="term" value="P:protein ubiquitination"/>
    <property type="evidence" value="ECO:0007669"/>
    <property type="project" value="UniProtKB-UniPathway"/>
</dbReference>
<evidence type="ECO:0000256" key="2">
    <source>
        <dbReference type="ARBA" id="ARBA00004906"/>
    </source>
</evidence>
<accession>A0A835LXB0</accession>
<feature type="region of interest" description="Disordered" evidence="6">
    <location>
        <begin position="134"/>
        <end position="156"/>
    </location>
</feature>
<comment type="pathway">
    <text evidence="2 5">Protein modification; protein ubiquitination.</text>
</comment>
<dbReference type="GO" id="GO:0008270">
    <property type="term" value="F:zinc ion binding"/>
    <property type="evidence" value="ECO:0007669"/>
    <property type="project" value="UniProtKB-KW"/>
</dbReference>
<keyword evidence="5" id="KW-0479">Metal-binding</keyword>
<comment type="domain">
    <text evidence="5">The RING-type zinc finger domain is responsible for E3 ligase activity.</text>
</comment>
<keyword evidence="3 5" id="KW-0808">Transferase</keyword>
<evidence type="ECO:0000256" key="6">
    <source>
        <dbReference type="SAM" id="MobiDB-lite"/>
    </source>
</evidence>
<dbReference type="Gene3D" id="3.30.40.10">
    <property type="entry name" value="Zinc/RING finger domain, C3HC4 (zinc finger)"/>
    <property type="match status" value="1"/>
</dbReference>
<keyword evidence="8" id="KW-1185">Reference proteome</keyword>
<keyword evidence="5" id="KW-0256">Endoplasmic reticulum</keyword>
<dbReference type="GO" id="GO:0005789">
    <property type="term" value="C:endoplasmic reticulum membrane"/>
    <property type="evidence" value="ECO:0007669"/>
    <property type="project" value="UniProtKB-SubCell"/>
</dbReference>